<protein>
    <submittedName>
        <fullName evidence="1">Uncharacterized protein</fullName>
    </submittedName>
</protein>
<feature type="non-terminal residue" evidence="1">
    <location>
        <position position="1"/>
    </location>
</feature>
<name>X1VII7_9ZZZZ</name>
<dbReference type="AlphaFoldDB" id="X1VII7"/>
<gene>
    <name evidence="1" type="ORF">S12H4_54953</name>
</gene>
<proteinExistence type="predicted"/>
<evidence type="ECO:0000313" key="1">
    <source>
        <dbReference type="EMBL" id="GAJ18472.1"/>
    </source>
</evidence>
<accession>X1VII7</accession>
<comment type="caution">
    <text evidence="1">The sequence shown here is derived from an EMBL/GenBank/DDBJ whole genome shotgun (WGS) entry which is preliminary data.</text>
</comment>
<dbReference type="EMBL" id="BARW01035191">
    <property type="protein sequence ID" value="GAJ18472.1"/>
    <property type="molecule type" value="Genomic_DNA"/>
</dbReference>
<reference evidence="1" key="1">
    <citation type="journal article" date="2014" name="Front. Microbiol.">
        <title>High frequency of phylogenetically diverse reductive dehalogenase-homologous genes in deep subseafloor sedimentary metagenomes.</title>
        <authorList>
            <person name="Kawai M."/>
            <person name="Futagami T."/>
            <person name="Toyoda A."/>
            <person name="Takaki Y."/>
            <person name="Nishi S."/>
            <person name="Hori S."/>
            <person name="Arai W."/>
            <person name="Tsubouchi T."/>
            <person name="Morono Y."/>
            <person name="Uchiyama I."/>
            <person name="Ito T."/>
            <person name="Fujiyama A."/>
            <person name="Inagaki F."/>
            <person name="Takami H."/>
        </authorList>
    </citation>
    <scope>NUCLEOTIDE SEQUENCE</scope>
    <source>
        <strain evidence="1">Expedition CK06-06</strain>
    </source>
</reference>
<organism evidence="1">
    <name type="scientific">marine sediment metagenome</name>
    <dbReference type="NCBI Taxonomy" id="412755"/>
    <lineage>
        <taxon>unclassified sequences</taxon>
        <taxon>metagenomes</taxon>
        <taxon>ecological metagenomes</taxon>
    </lineage>
</organism>
<feature type="non-terminal residue" evidence="1">
    <location>
        <position position="225"/>
    </location>
</feature>
<sequence length="225" mass="26013">LDDQKINVSTIGEAMESWLNFDYSPDEIPASEKPEEELQSIKAQIVQSLNPEETFLRSTQKLLRVDGILQSKFKEVAGDSLDPVMAAPEFPQPMNESLQALSKNLFLPGIEKIKPNTIGLLETNPRFLEAFMCGLSFEFGAELLWRGYPTDQRGSYFRQFWDSSYHIPTPGEKQVLLKEWLEKHDVEWVEDLDKEEKEMILYRHSRLFLKELGLIFHILVTSSIF</sequence>